<accession>A0ABR8G435</accession>
<dbReference type="SMART" id="SM00320">
    <property type="entry name" value="WD40"/>
    <property type="match status" value="7"/>
</dbReference>
<feature type="repeat" description="WD" evidence="3">
    <location>
        <begin position="112"/>
        <end position="153"/>
    </location>
</feature>
<evidence type="ECO:0000313" key="4">
    <source>
        <dbReference type="EMBL" id="MBD2597937.1"/>
    </source>
</evidence>
<evidence type="ECO:0000256" key="1">
    <source>
        <dbReference type="ARBA" id="ARBA00022574"/>
    </source>
</evidence>
<dbReference type="Pfam" id="PF00400">
    <property type="entry name" value="WD40"/>
    <property type="match status" value="5"/>
</dbReference>
<dbReference type="EMBL" id="JACJTB010000054">
    <property type="protein sequence ID" value="MBD2597937.1"/>
    <property type="molecule type" value="Genomic_DNA"/>
</dbReference>
<gene>
    <name evidence="4" type="ORF">H6G74_26970</name>
</gene>
<name>A0ABR8G435_9NOSO</name>
<feature type="repeat" description="WD" evidence="3">
    <location>
        <begin position="333"/>
        <end position="374"/>
    </location>
</feature>
<dbReference type="InterPro" id="IPR036322">
    <property type="entry name" value="WD40_repeat_dom_sf"/>
</dbReference>
<dbReference type="PROSITE" id="PS00678">
    <property type="entry name" value="WD_REPEATS_1"/>
    <property type="match status" value="1"/>
</dbReference>
<dbReference type="PROSITE" id="PS50082">
    <property type="entry name" value="WD_REPEATS_2"/>
    <property type="match status" value="4"/>
</dbReference>
<dbReference type="SUPFAM" id="SSF50978">
    <property type="entry name" value="WD40 repeat-like"/>
    <property type="match status" value="1"/>
</dbReference>
<dbReference type="InterPro" id="IPR015943">
    <property type="entry name" value="WD40/YVTN_repeat-like_dom_sf"/>
</dbReference>
<dbReference type="CDD" id="cd00200">
    <property type="entry name" value="WD40"/>
    <property type="match status" value="1"/>
</dbReference>
<dbReference type="PRINTS" id="PR00320">
    <property type="entry name" value="GPROTEINBRPT"/>
</dbReference>
<dbReference type="PANTHER" id="PTHR19879:SF9">
    <property type="entry name" value="TRANSCRIPTION INITIATION FACTOR TFIID SUBUNIT 5"/>
    <property type="match status" value="1"/>
</dbReference>
<evidence type="ECO:0000256" key="3">
    <source>
        <dbReference type="PROSITE-ProRule" id="PRU00221"/>
    </source>
</evidence>
<dbReference type="PANTHER" id="PTHR19879">
    <property type="entry name" value="TRANSCRIPTION INITIATION FACTOR TFIID"/>
    <property type="match status" value="1"/>
</dbReference>
<organism evidence="4 5">
    <name type="scientific">Nostoc spongiaeforme FACHB-130</name>
    <dbReference type="NCBI Taxonomy" id="1357510"/>
    <lineage>
        <taxon>Bacteria</taxon>
        <taxon>Bacillati</taxon>
        <taxon>Cyanobacteriota</taxon>
        <taxon>Cyanophyceae</taxon>
        <taxon>Nostocales</taxon>
        <taxon>Nostocaceae</taxon>
        <taxon>Nostoc</taxon>
    </lineage>
</organism>
<dbReference type="Proteomes" id="UP000603457">
    <property type="component" value="Unassembled WGS sequence"/>
</dbReference>
<keyword evidence="2" id="KW-0677">Repeat</keyword>
<evidence type="ECO:0000256" key="2">
    <source>
        <dbReference type="ARBA" id="ARBA00022737"/>
    </source>
</evidence>
<dbReference type="InterPro" id="IPR001680">
    <property type="entry name" value="WD40_rpt"/>
</dbReference>
<dbReference type="InterPro" id="IPR020472">
    <property type="entry name" value="WD40_PAC1"/>
</dbReference>
<feature type="repeat" description="WD" evidence="3">
    <location>
        <begin position="375"/>
        <end position="410"/>
    </location>
</feature>
<dbReference type="RefSeq" id="WP_190970552.1">
    <property type="nucleotide sequence ID" value="NZ_JACJTB010000054.1"/>
</dbReference>
<sequence length="410" mass="44804">MPENLQQPRGYDVVLGGQTPPPVNGLVLGGIEGVKYRLLSNNLEAKIAAIAPAIDYGDVGVELVIQSLQHESVELKAVGYKLLHQRNKVSAEQIIAEFNLYHYQFFECLTTFSGHTSDVCGIAFSPDGETIASSSHDKTIKLWHIQTSQLICTLSEGLSAPYGLAFSPDGKTLYANDWHEIKIWNLENQQQIRTLKGHTDATLSLVVAPDGTLISGSQDKNIHVWQQPHLGKYYKLGSHPCHVWGMNIVKVALSADGQILISGSTNDRTIKVWDWKRKKQLTTLGYETFGLNISIPGISCIAISPDGKIAIGGGETQLDVWDIETSKKIYTLTIEADNDIHSLCVSQDGKTLFGGLKNGVIRIWNLLTGETIHNLAGHLGIVWSMALSPDGKTLVSTSLDKTIKIWGISG</sequence>
<keyword evidence="1 3" id="KW-0853">WD repeat</keyword>
<dbReference type="PROSITE" id="PS50294">
    <property type="entry name" value="WD_REPEATS_REGION"/>
    <property type="match status" value="3"/>
</dbReference>
<dbReference type="Gene3D" id="2.130.10.10">
    <property type="entry name" value="YVTN repeat-like/Quinoprotein amine dehydrogenase"/>
    <property type="match status" value="2"/>
</dbReference>
<protein>
    <submittedName>
        <fullName evidence="4">WD40 repeat domain-containing protein</fullName>
    </submittedName>
</protein>
<proteinExistence type="predicted"/>
<reference evidence="4 5" key="1">
    <citation type="journal article" date="2020" name="ISME J.">
        <title>Comparative genomics reveals insights into cyanobacterial evolution and habitat adaptation.</title>
        <authorList>
            <person name="Chen M.Y."/>
            <person name="Teng W.K."/>
            <person name="Zhao L."/>
            <person name="Hu C.X."/>
            <person name="Zhou Y.K."/>
            <person name="Han B.P."/>
            <person name="Song L.R."/>
            <person name="Shu W.S."/>
        </authorList>
    </citation>
    <scope>NUCLEOTIDE SEQUENCE [LARGE SCALE GENOMIC DNA]</scope>
    <source>
        <strain evidence="4 5">FACHB-130</strain>
    </source>
</reference>
<evidence type="ECO:0000313" key="5">
    <source>
        <dbReference type="Proteomes" id="UP000603457"/>
    </source>
</evidence>
<keyword evidence="5" id="KW-1185">Reference proteome</keyword>
<feature type="repeat" description="WD" evidence="3">
    <location>
        <begin position="195"/>
        <end position="226"/>
    </location>
</feature>
<comment type="caution">
    <text evidence="4">The sequence shown here is derived from an EMBL/GenBank/DDBJ whole genome shotgun (WGS) entry which is preliminary data.</text>
</comment>
<dbReference type="InterPro" id="IPR019775">
    <property type="entry name" value="WD40_repeat_CS"/>
</dbReference>